<dbReference type="PANTHER" id="PTHR36595:SF1">
    <property type="entry name" value="TRANSMEMBRANE PROTEIN"/>
    <property type="match status" value="1"/>
</dbReference>
<keyword evidence="2" id="KW-0472">Membrane</keyword>
<dbReference type="AlphaFoldDB" id="A0A8B8QFN8"/>
<organism evidence="3 4">
    <name type="scientific">Rhodamnia argentea</name>
    <dbReference type="NCBI Taxonomy" id="178133"/>
    <lineage>
        <taxon>Eukaryota</taxon>
        <taxon>Viridiplantae</taxon>
        <taxon>Streptophyta</taxon>
        <taxon>Embryophyta</taxon>
        <taxon>Tracheophyta</taxon>
        <taxon>Spermatophyta</taxon>
        <taxon>Magnoliopsida</taxon>
        <taxon>eudicotyledons</taxon>
        <taxon>Gunneridae</taxon>
        <taxon>Pentapetalae</taxon>
        <taxon>rosids</taxon>
        <taxon>malvids</taxon>
        <taxon>Myrtales</taxon>
        <taxon>Myrtaceae</taxon>
        <taxon>Myrtoideae</taxon>
        <taxon>Myrteae</taxon>
        <taxon>Australasian group</taxon>
        <taxon>Rhodamnia</taxon>
    </lineage>
</organism>
<dbReference type="KEGG" id="rarg:115752013"/>
<dbReference type="RefSeq" id="XP_030545895.2">
    <property type="nucleotide sequence ID" value="XM_030690035.2"/>
</dbReference>
<gene>
    <name evidence="4" type="primary">LOC115752013</name>
</gene>
<feature type="transmembrane region" description="Helical" evidence="2">
    <location>
        <begin position="12"/>
        <end position="32"/>
    </location>
</feature>
<keyword evidence="2" id="KW-0812">Transmembrane</keyword>
<keyword evidence="2" id="KW-1133">Transmembrane helix</keyword>
<feature type="compositionally biased region" description="Acidic residues" evidence="1">
    <location>
        <begin position="95"/>
        <end position="136"/>
    </location>
</feature>
<feature type="region of interest" description="Disordered" evidence="1">
    <location>
        <begin position="89"/>
        <end position="138"/>
    </location>
</feature>
<reference evidence="4" key="1">
    <citation type="submission" date="2025-08" db="UniProtKB">
        <authorList>
            <consortium name="RefSeq"/>
        </authorList>
    </citation>
    <scope>IDENTIFICATION</scope>
    <source>
        <tissue evidence="4">Leaf</tissue>
    </source>
</reference>
<protein>
    <submittedName>
        <fullName evidence="4">Trigger factor-like</fullName>
    </submittedName>
</protein>
<proteinExistence type="predicted"/>
<accession>A0A8B8QFN8</accession>
<dbReference type="Proteomes" id="UP000827889">
    <property type="component" value="Chromosome 7"/>
</dbReference>
<evidence type="ECO:0000256" key="2">
    <source>
        <dbReference type="SAM" id="Phobius"/>
    </source>
</evidence>
<dbReference type="PANTHER" id="PTHR36595">
    <property type="entry name" value="TRANSMEMBRANE PROTEIN"/>
    <property type="match status" value="1"/>
</dbReference>
<evidence type="ECO:0000313" key="4">
    <source>
        <dbReference type="RefSeq" id="XP_030545895.2"/>
    </source>
</evidence>
<sequence length="169" mass="19134">MLDITADSVTQVASNSLAVFCFCNLLIVIILMSPKPSSDSDEGSEFHLPILAHSSLVDEQRIDIERSPEDEGTSPEVLELLCVCENLEKEGGGYNDDDEDDDENDSESNNDDENDDDEDDGESNNDDDNDDDEDDEEFRRRVEAFIDKVNREWKAEKLRTQCLCEQVDF</sequence>
<keyword evidence="3" id="KW-1185">Reference proteome</keyword>
<evidence type="ECO:0000313" key="3">
    <source>
        <dbReference type="Proteomes" id="UP000827889"/>
    </source>
</evidence>
<name>A0A8B8QFN8_9MYRT</name>
<dbReference type="GeneID" id="115752013"/>
<evidence type="ECO:0000256" key="1">
    <source>
        <dbReference type="SAM" id="MobiDB-lite"/>
    </source>
</evidence>